<dbReference type="RefSeq" id="XP_075095235.1">
    <property type="nucleotide sequence ID" value="XM_075239134.1"/>
</dbReference>
<reference evidence="1" key="1">
    <citation type="journal article" date="2014" name="Nat. Commun.">
        <title>The tobacco genome sequence and its comparison with those of tomato and potato.</title>
        <authorList>
            <person name="Sierro N."/>
            <person name="Battey J.N."/>
            <person name="Ouadi S."/>
            <person name="Bakaher N."/>
            <person name="Bovet L."/>
            <person name="Willig A."/>
            <person name="Goepfert S."/>
            <person name="Peitsch M.C."/>
            <person name="Ivanov N.V."/>
        </authorList>
    </citation>
    <scope>NUCLEOTIDE SEQUENCE [LARGE SCALE GENOMIC DNA]</scope>
</reference>
<name>A0AC58TDE6_TOBAC</name>
<organism evidence="1 2">
    <name type="scientific">Nicotiana tabacum</name>
    <name type="common">Common tobacco</name>
    <dbReference type="NCBI Taxonomy" id="4097"/>
    <lineage>
        <taxon>Eukaryota</taxon>
        <taxon>Viridiplantae</taxon>
        <taxon>Streptophyta</taxon>
        <taxon>Embryophyta</taxon>
        <taxon>Tracheophyta</taxon>
        <taxon>Spermatophyta</taxon>
        <taxon>Magnoliopsida</taxon>
        <taxon>eudicotyledons</taxon>
        <taxon>Gunneridae</taxon>
        <taxon>Pentapetalae</taxon>
        <taxon>asterids</taxon>
        <taxon>lamiids</taxon>
        <taxon>Solanales</taxon>
        <taxon>Solanaceae</taxon>
        <taxon>Nicotianoideae</taxon>
        <taxon>Nicotianeae</taxon>
        <taxon>Nicotiana</taxon>
    </lineage>
</organism>
<reference evidence="2" key="2">
    <citation type="submission" date="2025-08" db="UniProtKB">
        <authorList>
            <consortium name="RefSeq"/>
        </authorList>
    </citation>
    <scope>IDENTIFICATION</scope>
    <source>
        <tissue evidence="2">Leaf</tissue>
    </source>
</reference>
<keyword evidence="1" id="KW-1185">Reference proteome</keyword>
<dbReference type="Proteomes" id="UP000790787">
    <property type="component" value="Chromosome 19"/>
</dbReference>
<accession>A0AC58TDE6</accession>
<proteinExistence type="predicted"/>
<sequence length="364" mass="42247">MPYILKYDGTSDPHEHITTYTIPVKRNDLAPHEIKSVLLMKFDETLTKGALTWYFLLPEHLIGSFEMLADSFIKTHAGGHNHDKNQEKFRSDFDADRRSSKNRFQPYERADGRGIKGLQSLEKFVLDRRMDHGRSSWVLQEKEPSGSRDSAYPRSDYNFNISLVELVSVMRKIKEARFPKSIRSDPSQRDPNLWCEFHGTHDHRTGDCRHLLEEVAMLLKNGHLREFLSDRAKNNYGRNRDVKEPTKPVARLPRLTIKIIFGEVEVNRVMFSAANRTKISITHGKRVREAPEDDKITFMEEDVDGLLLQHNDALEGKSTARPPLFNGQYYSWRKNIMRDHIQGEDYELWDIVTNGPLATLKKNA</sequence>
<evidence type="ECO:0000313" key="1">
    <source>
        <dbReference type="Proteomes" id="UP000790787"/>
    </source>
</evidence>
<protein>
    <submittedName>
        <fullName evidence="2">Uncharacterized protein LOC142173529</fullName>
    </submittedName>
</protein>
<gene>
    <name evidence="2" type="primary">LOC142173529</name>
</gene>
<evidence type="ECO:0000313" key="2">
    <source>
        <dbReference type="RefSeq" id="XP_075095235.1"/>
    </source>
</evidence>